<evidence type="ECO:0008006" key="3">
    <source>
        <dbReference type="Google" id="ProtNLM"/>
    </source>
</evidence>
<evidence type="ECO:0000313" key="2">
    <source>
        <dbReference type="Proteomes" id="UP000542125"/>
    </source>
</evidence>
<dbReference type="SUPFAM" id="SSF53474">
    <property type="entry name" value="alpha/beta-Hydrolases"/>
    <property type="match status" value="1"/>
</dbReference>
<comment type="caution">
    <text evidence="1">The sequence shown here is derived from an EMBL/GenBank/DDBJ whole genome shotgun (WGS) entry which is preliminary data.</text>
</comment>
<dbReference type="Proteomes" id="UP000542125">
    <property type="component" value="Unassembled WGS sequence"/>
</dbReference>
<dbReference type="InterPro" id="IPR010662">
    <property type="entry name" value="RBBP9/YdeN"/>
</dbReference>
<organism evidence="1 2">
    <name type="scientific">Pigmentiphaga litoralis</name>
    <dbReference type="NCBI Taxonomy" id="516702"/>
    <lineage>
        <taxon>Bacteria</taxon>
        <taxon>Pseudomonadati</taxon>
        <taxon>Pseudomonadota</taxon>
        <taxon>Betaproteobacteria</taxon>
        <taxon>Burkholderiales</taxon>
        <taxon>Alcaligenaceae</taxon>
        <taxon>Pigmentiphaga</taxon>
    </lineage>
</organism>
<evidence type="ECO:0000313" key="1">
    <source>
        <dbReference type="EMBL" id="NYE85970.1"/>
    </source>
</evidence>
<dbReference type="Gene3D" id="3.40.50.1820">
    <property type="entry name" value="alpha/beta hydrolase"/>
    <property type="match status" value="1"/>
</dbReference>
<accession>A0A7Y9IZG3</accession>
<name>A0A7Y9IZG3_9BURK</name>
<dbReference type="Pfam" id="PF06821">
    <property type="entry name" value="Ser_hydrolase"/>
    <property type="match status" value="1"/>
</dbReference>
<reference evidence="1 2" key="1">
    <citation type="submission" date="2020-07" db="EMBL/GenBank/DDBJ databases">
        <title>Genomic Encyclopedia of Type Strains, Phase IV (KMG-V): Genome sequencing to study the core and pangenomes of soil and plant-associated prokaryotes.</title>
        <authorList>
            <person name="Whitman W."/>
        </authorList>
    </citation>
    <scope>NUCLEOTIDE SEQUENCE [LARGE SCALE GENOMIC DNA]</scope>
    <source>
        <strain evidence="1 2">SAS40</strain>
    </source>
</reference>
<dbReference type="EMBL" id="JACBYR010000003">
    <property type="protein sequence ID" value="NYE85970.1"/>
    <property type="molecule type" value="Genomic_DNA"/>
</dbReference>
<protein>
    <recommendedName>
        <fullName evidence="3">Alpha/beta hydrolase</fullName>
    </recommendedName>
</protein>
<gene>
    <name evidence="1" type="ORF">FHW18_005289</name>
</gene>
<dbReference type="RefSeq" id="WP_179590548.1">
    <property type="nucleotide sequence ID" value="NZ_JACBYR010000003.1"/>
</dbReference>
<sequence length="202" mass="22099">MRLQPLIVPGWRNSGPEHWQSAWEACLPRASRVVQADWETPRLADWVAELSAAIEASNRPPLLIAHSLGCMTVAHLPLGIRDKVAGALLVAPADVERPNAPDTLHSFRPVPLHTLPYPSVVVASTNDPYCSLDRARRFADAWGSRLEVLEDAGHINVASGYGDWPQGLKLLAALRRRARWRVPVAVCRTPPLAGHVPPLGSH</sequence>
<dbReference type="InterPro" id="IPR029058">
    <property type="entry name" value="AB_hydrolase_fold"/>
</dbReference>
<keyword evidence="2" id="KW-1185">Reference proteome</keyword>
<dbReference type="GO" id="GO:0016787">
    <property type="term" value="F:hydrolase activity"/>
    <property type="evidence" value="ECO:0007669"/>
    <property type="project" value="InterPro"/>
</dbReference>
<dbReference type="AlphaFoldDB" id="A0A7Y9IZG3"/>
<proteinExistence type="predicted"/>